<comment type="caution">
    <text evidence="2">The sequence shown here is derived from an EMBL/GenBank/DDBJ whole genome shotgun (WGS) entry which is preliminary data.</text>
</comment>
<dbReference type="EMBL" id="LXQA010002676">
    <property type="protein sequence ID" value="MCH81716.1"/>
    <property type="molecule type" value="Genomic_DNA"/>
</dbReference>
<gene>
    <name evidence="2" type="ORF">A2U01_0002508</name>
</gene>
<dbReference type="Gene3D" id="3.80.10.10">
    <property type="entry name" value="Ribonuclease Inhibitor"/>
    <property type="match status" value="1"/>
</dbReference>
<feature type="domain" description="FBD" evidence="1">
    <location>
        <begin position="302"/>
        <end position="376"/>
    </location>
</feature>
<sequence length="376" mass="42185">MRLSCGYSQPQNEDPHAYLYDSWVRSGDRFTVLSVDSWIRIAVGPYLEELYLALFSCEDHGFRLPLSVLSCPNLHTVSLCGDIVVELEQSSAICLPSLKTLQLDIGNVDVNSVGILLSGCPILETLELSFSPTSLGKLCVPSSLKSLKFTVENDIGACLEIDAPGLRYLSLTKITFGDAEAVGNLHNVKEAYLDIFSTPENESVDPLLILLQALSEIKHLVLHCSIAKKRLLGGQPIIDFSKIQFPEFYHLRYLELILPTFDTFLYDVLQKCPMLQALIIQNNKDTSKHEYGLAVKPESVPNCVVSHLTSIHFKGYQGDIPEMEFANYVLQNGLVLKSMIITDFLLEKKEKWKKYRFRENLSNTPKGSTVCQVNFE</sequence>
<organism evidence="2 3">
    <name type="scientific">Trifolium medium</name>
    <dbReference type="NCBI Taxonomy" id="97028"/>
    <lineage>
        <taxon>Eukaryota</taxon>
        <taxon>Viridiplantae</taxon>
        <taxon>Streptophyta</taxon>
        <taxon>Embryophyta</taxon>
        <taxon>Tracheophyta</taxon>
        <taxon>Spermatophyta</taxon>
        <taxon>Magnoliopsida</taxon>
        <taxon>eudicotyledons</taxon>
        <taxon>Gunneridae</taxon>
        <taxon>Pentapetalae</taxon>
        <taxon>rosids</taxon>
        <taxon>fabids</taxon>
        <taxon>Fabales</taxon>
        <taxon>Fabaceae</taxon>
        <taxon>Papilionoideae</taxon>
        <taxon>50 kb inversion clade</taxon>
        <taxon>NPAAA clade</taxon>
        <taxon>Hologalegina</taxon>
        <taxon>IRL clade</taxon>
        <taxon>Trifolieae</taxon>
        <taxon>Trifolium</taxon>
    </lineage>
</organism>
<proteinExistence type="predicted"/>
<evidence type="ECO:0000313" key="2">
    <source>
        <dbReference type="EMBL" id="MCH81716.1"/>
    </source>
</evidence>
<dbReference type="InterPro" id="IPR050232">
    <property type="entry name" value="FBL13/AtMIF1-like"/>
</dbReference>
<accession>A0A392M366</accession>
<protein>
    <submittedName>
        <fullName evidence="2">F-box/RNI/FBD-like domain protein</fullName>
    </submittedName>
</protein>
<name>A0A392M366_9FABA</name>
<dbReference type="InterPro" id="IPR032675">
    <property type="entry name" value="LRR_dom_sf"/>
</dbReference>
<dbReference type="InterPro" id="IPR055357">
    <property type="entry name" value="LRR_At1g61320_AtMIF1"/>
</dbReference>
<evidence type="ECO:0000313" key="3">
    <source>
        <dbReference type="Proteomes" id="UP000265520"/>
    </source>
</evidence>
<dbReference type="Proteomes" id="UP000265520">
    <property type="component" value="Unassembled WGS sequence"/>
</dbReference>
<evidence type="ECO:0000259" key="1">
    <source>
        <dbReference type="SMART" id="SM00579"/>
    </source>
</evidence>
<dbReference type="AlphaFoldDB" id="A0A392M366"/>
<reference evidence="2 3" key="1">
    <citation type="journal article" date="2018" name="Front. Plant Sci.">
        <title>Red Clover (Trifolium pratense) and Zigzag Clover (T. medium) - A Picture of Genomic Similarities and Differences.</title>
        <authorList>
            <person name="Dluhosova J."/>
            <person name="Istvanek J."/>
            <person name="Nedelnik J."/>
            <person name="Repkova J."/>
        </authorList>
    </citation>
    <scope>NUCLEOTIDE SEQUENCE [LARGE SCALE GENOMIC DNA]</scope>
    <source>
        <strain evidence="3">cv. 10/8</strain>
        <tissue evidence="2">Leaf</tissue>
    </source>
</reference>
<dbReference type="SMART" id="SM00579">
    <property type="entry name" value="FBD"/>
    <property type="match status" value="1"/>
</dbReference>
<dbReference type="PANTHER" id="PTHR31900:SF30">
    <property type="entry name" value="SUPERFAMILY PROTEIN, PUTATIVE-RELATED"/>
    <property type="match status" value="1"/>
</dbReference>
<dbReference type="Pfam" id="PF23622">
    <property type="entry name" value="LRR_At1g61320_AtMIF1"/>
    <property type="match status" value="1"/>
</dbReference>
<dbReference type="InterPro" id="IPR006566">
    <property type="entry name" value="FBD"/>
</dbReference>
<keyword evidence="3" id="KW-1185">Reference proteome</keyword>
<dbReference type="SUPFAM" id="SSF52047">
    <property type="entry name" value="RNI-like"/>
    <property type="match status" value="1"/>
</dbReference>
<dbReference type="PANTHER" id="PTHR31900">
    <property type="entry name" value="F-BOX/RNI SUPERFAMILY PROTEIN-RELATED"/>
    <property type="match status" value="1"/>
</dbReference>